<dbReference type="Gene3D" id="3.60.130.10">
    <property type="entry name" value="Clavaminate synthase-like"/>
    <property type="match status" value="1"/>
</dbReference>
<keyword evidence="2 5" id="KW-0479">Metal-binding</keyword>
<dbReference type="InterPro" id="IPR014503">
    <property type="entry name" value="Clavaminate_syn-like"/>
</dbReference>
<dbReference type="GO" id="GO:0016491">
    <property type="term" value="F:oxidoreductase activity"/>
    <property type="evidence" value="ECO:0007669"/>
    <property type="project" value="UniProtKB-KW"/>
</dbReference>
<dbReference type="SUPFAM" id="SSF51197">
    <property type="entry name" value="Clavaminate synthase-like"/>
    <property type="match status" value="1"/>
</dbReference>
<evidence type="ECO:0000256" key="4">
    <source>
        <dbReference type="ARBA" id="ARBA00023004"/>
    </source>
</evidence>
<evidence type="ECO:0000256" key="2">
    <source>
        <dbReference type="ARBA" id="ARBA00022723"/>
    </source>
</evidence>
<dbReference type="GO" id="GO:0005506">
    <property type="term" value="F:iron ion binding"/>
    <property type="evidence" value="ECO:0007669"/>
    <property type="project" value="InterPro"/>
</dbReference>
<evidence type="ECO:0000256" key="5">
    <source>
        <dbReference type="PIRSR" id="PIRSR019543-2"/>
    </source>
</evidence>
<protein>
    <submittedName>
        <fullName evidence="7">L-asparagine oxygenase</fullName>
    </submittedName>
</protein>
<dbReference type="Pfam" id="PF02668">
    <property type="entry name" value="TauD"/>
    <property type="match status" value="1"/>
</dbReference>
<feature type="binding site" evidence="5">
    <location>
        <position position="157"/>
    </location>
    <ligand>
        <name>Fe cation</name>
        <dbReference type="ChEBI" id="CHEBI:24875"/>
    </ligand>
</feature>
<organism evidence="7 8">
    <name type="scientific">Streptomyces termitum</name>
    <dbReference type="NCBI Taxonomy" id="67368"/>
    <lineage>
        <taxon>Bacteria</taxon>
        <taxon>Bacillati</taxon>
        <taxon>Actinomycetota</taxon>
        <taxon>Actinomycetes</taxon>
        <taxon>Kitasatosporales</taxon>
        <taxon>Streptomycetaceae</taxon>
        <taxon>Streptomyces</taxon>
    </lineage>
</organism>
<evidence type="ECO:0000313" key="7">
    <source>
        <dbReference type="EMBL" id="GHA74806.1"/>
    </source>
</evidence>
<reference evidence="7" key="1">
    <citation type="journal article" date="2014" name="Int. J. Syst. Evol. Microbiol.">
        <title>Complete genome sequence of Corynebacterium casei LMG S-19264T (=DSM 44701T), isolated from a smear-ripened cheese.</title>
        <authorList>
            <consortium name="US DOE Joint Genome Institute (JGI-PGF)"/>
            <person name="Walter F."/>
            <person name="Albersmeier A."/>
            <person name="Kalinowski J."/>
            <person name="Ruckert C."/>
        </authorList>
    </citation>
    <scope>NUCLEOTIDE SEQUENCE</scope>
    <source>
        <strain evidence="7">JCM 4518</strain>
    </source>
</reference>
<evidence type="ECO:0000256" key="1">
    <source>
        <dbReference type="ARBA" id="ARBA00008425"/>
    </source>
</evidence>
<dbReference type="InterPro" id="IPR003819">
    <property type="entry name" value="TauD/TfdA-like"/>
</dbReference>
<evidence type="ECO:0000259" key="6">
    <source>
        <dbReference type="Pfam" id="PF02668"/>
    </source>
</evidence>
<comment type="caution">
    <text evidence="7">The sequence shown here is derived from an EMBL/GenBank/DDBJ whole genome shotgun (WGS) entry which is preliminary data.</text>
</comment>
<dbReference type="EMBL" id="BMUL01000003">
    <property type="protein sequence ID" value="GHA74806.1"/>
    <property type="molecule type" value="Genomic_DNA"/>
</dbReference>
<evidence type="ECO:0000256" key="3">
    <source>
        <dbReference type="ARBA" id="ARBA00023002"/>
    </source>
</evidence>
<keyword evidence="8" id="KW-1185">Reference proteome</keyword>
<keyword evidence="4 5" id="KW-0408">Iron</keyword>
<dbReference type="AlphaFoldDB" id="A0A918SW37"/>
<dbReference type="PIRSF" id="PIRSF019543">
    <property type="entry name" value="Clavaminate_syn"/>
    <property type="match status" value="1"/>
</dbReference>
<dbReference type="InterPro" id="IPR042098">
    <property type="entry name" value="TauD-like_sf"/>
</dbReference>
<feature type="binding site" evidence="5">
    <location>
        <position position="155"/>
    </location>
    <ligand>
        <name>Fe cation</name>
        <dbReference type="ChEBI" id="CHEBI:24875"/>
    </ligand>
</feature>
<name>A0A918SW37_9ACTN</name>
<gene>
    <name evidence="7" type="primary">asnO</name>
    <name evidence="7" type="ORF">GCM10010305_17060</name>
</gene>
<sequence>MDVDSERVPSFLGHTLSAEEADGLCTAARKALAAQGSPARPAFYEGLKEHIDRIPESVRSILNEFKNSPSLCALRLSGVRVDPDACGPTPLSWQEPLDSGRQALEEAQLALLAAALGEVFAWPTIQRGRMVQNLLPVESDREEQSGHGSVALEWHTEDGFHPDRCRYLALLGIRNPDRVPTTLGTVAEVRLTDHHRSVLHQRRFLIRPDLEHLRQLARIAPDSDMLRRARAMHEAPEPAALLFGAPESPCLRIDAPYTTAVAGDDEAAEALAAIVGELTRVQRDVVVGQGDALLVDNYRAVHGRRAFLPRFDGTDRWLKRVSVAAGPLPTAPGAGARVLAI</sequence>
<accession>A0A918SW37</accession>
<feature type="domain" description="TauD/TfdA-like" evidence="6">
    <location>
        <begin position="247"/>
        <end position="321"/>
    </location>
</feature>
<proteinExistence type="inferred from homology"/>
<dbReference type="Proteomes" id="UP000644020">
    <property type="component" value="Unassembled WGS sequence"/>
</dbReference>
<keyword evidence="3" id="KW-0560">Oxidoreductase</keyword>
<comment type="similarity">
    <text evidence="1">Belongs to the clavaminate synthase family.</text>
</comment>
<evidence type="ECO:0000313" key="8">
    <source>
        <dbReference type="Proteomes" id="UP000644020"/>
    </source>
</evidence>
<reference evidence="7" key="2">
    <citation type="submission" date="2020-09" db="EMBL/GenBank/DDBJ databases">
        <authorList>
            <person name="Sun Q."/>
            <person name="Ohkuma M."/>
        </authorList>
    </citation>
    <scope>NUCLEOTIDE SEQUENCE</scope>
    <source>
        <strain evidence="7">JCM 4518</strain>
    </source>
</reference>